<dbReference type="InterPro" id="IPR043132">
    <property type="entry name" value="BCAT-like_C"/>
</dbReference>
<dbReference type="GO" id="GO:0009099">
    <property type="term" value="P:L-valine biosynthetic process"/>
    <property type="evidence" value="ECO:0007669"/>
    <property type="project" value="TreeGrafter"/>
</dbReference>
<keyword evidence="11" id="KW-1185">Reference proteome</keyword>
<comment type="catalytic activity">
    <reaction evidence="9">
        <text>L-leucine + 2-oxoglutarate = 4-methyl-2-oxopentanoate + L-glutamate</text>
        <dbReference type="Rhea" id="RHEA:18321"/>
        <dbReference type="ChEBI" id="CHEBI:16810"/>
        <dbReference type="ChEBI" id="CHEBI:17865"/>
        <dbReference type="ChEBI" id="CHEBI:29985"/>
        <dbReference type="ChEBI" id="CHEBI:57427"/>
        <dbReference type="EC" id="2.6.1.42"/>
    </reaction>
</comment>
<keyword evidence="9" id="KW-0028">Amino-acid biosynthesis</keyword>
<dbReference type="Proteomes" id="UP001194746">
    <property type="component" value="Unassembled WGS sequence"/>
</dbReference>
<reference evidence="10" key="2">
    <citation type="submission" date="2020-02" db="EMBL/GenBank/DDBJ databases">
        <authorList>
            <person name="Gilchrist C.L.M."/>
            <person name="Chooi Y.-H."/>
        </authorList>
    </citation>
    <scope>NUCLEOTIDE SEQUENCE</scope>
    <source>
        <strain evidence="10">MST-FP2251</strain>
    </source>
</reference>
<dbReference type="InterPro" id="IPR043131">
    <property type="entry name" value="BCAT-like_N"/>
</dbReference>
<comment type="caution">
    <text evidence="10">The sequence shown here is derived from an EMBL/GenBank/DDBJ whole genome shotgun (WGS) entry which is preliminary data.</text>
</comment>
<dbReference type="GO" id="GO:0004084">
    <property type="term" value="F:branched-chain-amino-acid transaminase activity"/>
    <property type="evidence" value="ECO:0007669"/>
    <property type="project" value="UniProtKB-EC"/>
</dbReference>
<dbReference type="PANTHER" id="PTHR11825">
    <property type="entry name" value="SUBGROUP IIII AMINOTRANSFERASE"/>
    <property type="match status" value="1"/>
</dbReference>
<name>A0AAD4CXA0_ASPNN</name>
<dbReference type="InterPro" id="IPR036038">
    <property type="entry name" value="Aminotransferase-like"/>
</dbReference>
<dbReference type="AlphaFoldDB" id="A0AAD4CXA0"/>
<evidence type="ECO:0000313" key="11">
    <source>
        <dbReference type="Proteomes" id="UP001194746"/>
    </source>
</evidence>
<dbReference type="Gene3D" id="3.20.10.10">
    <property type="entry name" value="D-amino Acid Aminotransferase, subunit A, domain 2"/>
    <property type="match status" value="1"/>
</dbReference>
<sequence>MGFENKEQDATVRPLDASKLKYTFTTSPRDVPNPTIACAADETVCTDHMIQAEWNAATGWSTPELKPYGALSLMPTASCLHYATECFEGLKVYRGYDGKLRLFRTEHNAARLRMSSNRISLPSPEIEQLQELLHALVSVDGAKWLPESQPGSFLYLRPTIIGTQPTLGLRASKNAILYIIMGYMAPVGTIPGGMKLLTSPEHMVRSWIGGFGHAKVGANYGPSVAASHDAGKDGFHQILWLYEKECTEAGGSNFFVVWRREDGKKELVTAPLGDRLILDGVTRRSCLELARERMADQLEITERKFTIDELLDAHANGRLLEAFAAGTAWFITPVSHIRHRDHDIHIPLGGQSDGGEVTAAIKGWLGDIKYGRVEHPWAVVVPERIA</sequence>
<dbReference type="FunFam" id="3.30.470.10:FF:000012">
    <property type="entry name" value="Branched-chain-amino-acid aminotransferase"/>
    <property type="match status" value="1"/>
</dbReference>
<dbReference type="PIRSF" id="PIRSF006468">
    <property type="entry name" value="BCAT1"/>
    <property type="match status" value="1"/>
</dbReference>
<reference evidence="10" key="1">
    <citation type="journal article" date="2019" name="Beilstein J. Org. Chem.">
        <title>Nanangenines: drimane sesquiterpenoids as the dominant metabolite cohort of a novel Australian fungus, Aspergillus nanangensis.</title>
        <authorList>
            <person name="Lacey H.J."/>
            <person name="Gilchrist C.L.M."/>
            <person name="Crombie A."/>
            <person name="Kalaitzis J.A."/>
            <person name="Vuong D."/>
            <person name="Rutledge P.J."/>
            <person name="Turner P."/>
            <person name="Pitt J.I."/>
            <person name="Lacey E."/>
            <person name="Chooi Y.H."/>
            <person name="Piggott A.M."/>
        </authorList>
    </citation>
    <scope>NUCLEOTIDE SEQUENCE</scope>
    <source>
        <strain evidence="10">MST-FP2251</strain>
    </source>
</reference>
<evidence type="ECO:0000256" key="1">
    <source>
        <dbReference type="ARBA" id="ARBA00001933"/>
    </source>
</evidence>
<organism evidence="10 11">
    <name type="scientific">Aspergillus nanangensis</name>
    <dbReference type="NCBI Taxonomy" id="2582783"/>
    <lineage>
        <taxon>Eukaryota</taxon>
        <taxon>Fungi</taxon>
        <taxon>Dikarya</taxon>
        <taxon>Ascomycota</taxon>
        <taxon>Pezizomycotina</taxon>
        <taxon>Eurotiomycetes</taxon>
        <taxon>Eurotiomycetidae</taxon>
        <taxon>Eurotiales</taxon>
        <taxon>Aspergillaceae</taxon>
        <taxon>Aspergillus</taxon>
        <taxon>Aspergillus subgen. Circumdati</taxon>
    </lineage>
</organism>
<dbReference type="GO" id="GO:0005739">
    <property type="term" value="C:mitochondrion"/>
    <property type="evidence" value="ECO:0007669"/>
    <property type="project" value="TreeGrafter"/>
</dbReference>
<dbReference type="InterPro" id="IPR018300">
    <property type="entry name" value="Aminotrans_IV_CS"/>
</dbReference>
<dbReference type="InterPro" id="IPR005786">
    <property type="entry name" value="B_amino_transII"/>
</dbReference>
<keyword evidence="4 9" id="KW-0808">Transferase</keyword>
<dbReference type="GO" id="GO:0009098">
    <property type="term" value="P:L-leucine biosynthetic process"/>
    <property type="evidence" value="ECO:0007669"/>
    <property type="project" value="TreeGrafter"/>
</dbReference>
<dbReference type="InterPro" id="IPR001544">
    <property type="entry name" value="Aminotrans_IV"/>
</dbReference>
<comment type="catalytic activity">
    <reaction evidence="9">
        <text>L-isoleucine + 2-oxoglutarate = (S)-3-methyl-2-oxopentanoate + L-glutamate</text>
        <dbReference type="Rhea" id="RHEA:24801"/>
        <dbReference type="ChEBI" id="CHEBI:16810"/>
        <dbReference type="ChEBI" id="CHEBI:29985"/>
        <dbReference type="ChEBI" id="CHEBI:35146"/>
        <dbReference type="ChEBI" id="CHEBI:58045"/>
        <dbReference type="EC" id="2.6.1.42"/>
    </reaction>
</comment>
<evidence type="ECO:0000256" key="5">
    <source>
        <dbReference type="ARBA" id="ARBA00022898"/>
    </source>
</evidence>
<dbReference type="EC" id="2.6.1.42" evidence="9"/>
<comment type="similarity">
    <text evidence="2 7">Belongs to the class-IV pyridoxal-phosphate-dependent aminotransferase family.</text>
</comment>
<dbReference type="EMBL" id="VCAU01000004">
    <property type="protein sequence ID" value="KAF9894414.1"/>
    <property type="molecule type" value="Genomic_DNA"/>
</dbReference>
<evidence type="ECO:0000313" key="10">
    <source>
        <dbReference type="EMBL" id="KAF9894414.1"/>
    </source>
</evidence>
<keyword evidence="5 8" id="KW-0663">Pyridoxal phosphate</keyword>
<dbReference type="Pfam" id="PF01063">
    <property type="entry name" value="Aminotran_4"/>
    <property type="match status" value="1"/>
</dbReference>
<dbReference type="PANTHER" id="PTHR11825:SF69">
    <property type="entry name" value="BRANCHED-CHAIN-AMINO-ACID AMINOTRANSFERASE"/>
    <property type="match status" value="1"/>
</dbReference>
<evidence type="ECO:0000256" key="7">
    <source>
        <dbReference type="RuleBase" id="RU004106"/>
    </source>
</evidence>
<protein>
    <recommendedName>
        <fullName evidence="9">Branched-chain-amino-acid aminotransferase</fullName>
        <ecNumber evidence="9">2.6.1.42</ecNumber>
    </recommendedName>
</protein>
<evidence type="ECO:0000256" key="8">
    <source>
        <dbReference type="RuleBase" id="RU004516"/>
    </source>
</evidence>
<comment type="cofactor">
    <cofactor evidence="1 8">
        <name>pyridoxal 5'-phosphate</name>
        <dbReference type="ChEBI" id="CHEBI:597326"/>
    </cofactor>
</comment>
<evidence type="ECO:0000256" key="2">
    <source>
        <dbReference type="ARBA" id="ARBA00009320"/>
    </source>
</evidence>
<proteinExistence type="inferred from homology"/>
<dbReference type="SUPFAM" id="SSF56752">
    <property type="entry name" value="D-aminoacid aminotransferase-like PLP-dependent enzymes"/>
    <property type="match status" value="1"/>
</dbReference>
<dbReference type="Gene3D" id="3.30.470.10">
    <property type="match status" value="1"/>
</dbReference>
<feature type="modified residue" description="N6-(pyridoxal phosphate)lysine" evidence="6">
    <location>
        <position position="215"/>
    </location>
</feature>
<keyword evidence="9" id="KW-0100">Branched-chain amino acid biosynthesis</keyword>
<gene>
    <name evidence="10" type="ORF">FE257_007917</name>
</gene>
<evidence type="ECO:0000256" key="9">
    <source>
        <dbReference type="RuleBase" id="RU004517"/>
    </source>
</evidence>
<accession>A0AAD4CXA0</accession>
<evidence type="ECO:0000256" key="6">
    <source>
        <dbReference type="PIRSR" id="PIRSR006468-1"/>
    </source>
</evidence>
<dbReference type="PROSITE" id="PS00770">
    <property type="entry name" value="AA_TRANSFER_CLASS_4"/>
    <property type="match status" value="1"/>
</dbReference>
<evidence type="ECO:0000256" key="4">
    <source>
        <dbReference type="ARBA" id="ARBA00022679"/>
    </source>
</evidence>
<keyword evidence="3 9" id="KW-0032">Aminotransferase</keyword>
<evidence type="ECO:0000256" key="3">
    <source>
        <dbReference type="ARBA" id="ARBA00022576"/>
    </source>
</evidence>
<comment type="catalytic activity">
    <reaction evidence="9">
        <text>L-valine + 2-oxoglutarate = 3-methyl-2-oxobutanoate + L-glutamate</text>
        <dbReference type="Rhea" id="RHEA:24813"/>
        <dbReference type="ChEBI" id="CHEBI:11851"/>
        <dbReference type="ChEBI" id="CHEBI:16810"/>
        <dbReference type="ChEBI" id="CHEBI:29985"/>
        <dbReference type="ChEBI" id="CHEBI:57762"/>
        <dbReference type="EC" id="2.6.1.42"/>
    </reaction>
</comment>